<dbReference type="Gene3D" id="3.55.40.10">
    <property type="entry name" value="minor pseudopilin epsh domain"/>
    <property type="match status" value="1"/>
</dbReference>
<evidence type="ECO:0000259" key="12">
    <source>
        <dbReference type="Pfam" id="PF12019"/>
    </source>
</evidence>
<comment type="similarity">
    <text evidence="9">Belongs to the GSP H family.</text>
</comment>
<dbReference type="NCBIfam" id="TIGR02532">
    <property type="entry name" value="IV_pilin_GFxxxE"/>
    <property type="match status" value="1"/>
</dbReference>
<dbReference type="Pfam" id="PF07963">
    <property type="entry name" value="N_methyl"/>
    <property type="match status" value="1"/>
</dbReference>
<dbReference type="PROSITE" id="PS00409">
    <property type="entry name" value="PROKAR_NTER_METHYL"/>
    <property type="match status" value="1"/>
</dbReference>
<evidence type="ECO:0000313" key="13">
    <source>
        <dbReference type="EMBL" id="MEK8090020.1"/>
    </source>
</evidence>
<evidence type="ECO:0000256" key="11">
    <source>
        <dbReference type="SAM" id="Phobius"/>
    </source>
</evidence>
<evidence type="ECO:0000256" key="5">
    <source>
        <dbReference type="ARBA" id="ARBA00022519"/>
    </source>
</evidence>
<feature type="transmembrane region" description="Helical" evidence="11">
    <location>
        <begin position="36"/>
        <end position="54"/>
    </location>
</feature>
<evidence type="ECO:0000256" key="4">
    <source>
        <dbReference type="ARBA" id="ARBA00022481"/>
    </source>
</evidence>
<dbReference type="Pfam" id="PF12019">
    <property type="entry name" value="GspH"/>
    <property type="match status" value="1"/>
</dbReference>
<evidence type="ECO:0000256" key="6">
    <source>
        <dbReference type="ARBA" id="ARBA00022692"/>
    </source>
</evidence>
<dbReference type="EMBL" id="JBBPCO010000009">
    <property type="protein sequence ID" value="MEK8090020.1"/>
    <property type="molecule type" value="Genomic_DNA"/>
</dbReference>
<dbReference type="RefSeq" id="WP_341371078.1">
    <property type="nucleotide sequence ID" value="NZ_JBBPCO010000009.1"/>
</dbReference>
<keyword evidence="8 11" id="KW-0472">Membrane</keyword>
<evidence type="ECO:0000256" key="9">
    <source>
        <dbReference type="ARBA" id="ARBA00025772"/>
    </source>
</evidence>
<evidence type="ECO:0000256" key="7">
    <source>
        <dbReference type="ARBA" id="ARBA00022989"/>
    </source>
</evidence>
<dbReference type="InterPro" id="IPR022346">
    <property type="entry name" value="T2SS_GspH"/>
</dbReference>
<name>A0ABU9D918_9PROT</name>
<keyword evidence="7 11" id="KW-1133">Transmembrane helix</keyword>
<evidence type="ECO:0000256" key="8">
    <source>
        <dbReference type="ARBA" id="ARBA00023136"/>
    </source>
</evidence>
<accession>A0ABU9D918</accession>
<comment type="caution">
    <text evidence="13">The sequence shown here is derived from an EMBL/GenBank/DDBJ whole genome shotgun (WGS) entry which is preliminary data.</text>
</comment>
<keyword evidence="6 11" id="KW-0812">Transmembrane</keyword>
<evidence type="ECO:0000256" key="1">
    <source>
        <dbReference type="ARBA" id="ARBA00004377"/>
    </source>
</evidence>
<evidence type="ECO:0000256" key="3">
    <source>
        <dbReference type="ARBA" id="ARBA00022475"/>
    </source>
</evidence>
<gene>
    <name evidence="13" type="ORF">WOB96_09590</name>
</gene>
<dbReference type="InterPro" id="IPR012902">
    <property type="entry name" value="N_methyl_site"/>
</dbReference>
<evidence type="ECO:0000256" key="10">
    <source>
        <dbReference type="ARBA" id="ARBA00030775"/>
    </source>
</evidence>
<dbReference type="SUPFAM" id="SSF54523">
    <property type="entry name" value="Pili subunits"/>
    <property type="match status" value="1"/>
</dbReference>
<dbReference type="InterPro" id="IPR045584">
    <property type="entry name" value="Pilin-like"/>
</dbReference>
<organism evidence="13 14">
    <name type="scientific">Thermithiobacillus plumbiphilus</name>
    <dbReference type="NCBI Taxonomy" id="1729899"/>
    <lineage>
        <taxon>Bacteria</taxon>
        <taxon>Pseudomonadati</taxon>
        <taxon>Pseudomonadota</taxon>
        <taxon>Acidithiobacillia</taxon>
        <taxon>Acidithiobacillales</taxon>
        <taxon>Thermithiobacillaceae</taxon>
        <taxon>Thermithiobacillus</taxon>
    </lineage>
</organism>
<reference evidence="13 14" key="1">
    <citation type="submission" date="2024-04" db="EMBL/GenBank/DDBJ databases">
        <authorList>
            <person name="Abashina T."/>
            <person name="Shaikin A."/>
        </authorList>
    </citation>
    <scope>NUCLEOTIDE SEQUENCE [LARGE SCALE GENOMIC DNA]</scope>
    <source>
        <strain evidence="13 14">AAFK</strain>
    </source>
</reference>
<keyword evidence="4" id="KW-0488">Methylation</keyword>
<sequence length="189" mass="20322">MKEHPVFHKAHQSSSGFRPMIRIAVPATRGFTLVEMAITLAVGGILLALALPSFTESRANGKIRAAAAQLQQDLQWARAEAIKRNARVQLNTSASGTPSSTCDWRVRWTNPATGNVEILKQISADEFAQHYANLVCTANQPTISFDTLGGASAGVEYSFSLADPNTTKRTWLVTVGMGGRIVSQILPGT</sequence>
<keyword evidence="5" id="KW-0997">Cell inner membrane</keyword>
<proteinExistence type="inferred from homology"/>
<protein>
    <recommendedName>
        <fullName evidence="2">Type II secretion system protein H</fullName>
    </recommendedName>
    <alternativeName>
        <fullName evidence="10">General secretion pathway protein H</fullName>
    </alternativeName>
</protein>
<keyword evidence="14" id="KW-1185">Reference proteome</keyword>
<evidence type="ECO:0000313" key="14">
    <source>
        <dbReference type="Proteomes" id="UP001446205"/>
    </source>
</evidence>
<comment type="subcellular location">
    <subcellularLocation>
        <location evidence="1">Cell inner membrane</location>
        <topology evidence="1">Single-pass membrane protein</topology>
    </subcellularLocation>
</comment>
<dbReference type="Proteomes" id="UP001446205">
    <property type="component" value="Unassembled WGS sequence"/>
</dbReference>
<evidence type="ECO:0000256" key="2">
    <source>
        <dbReference type="ARBA" id="ARBA00021549"/>
    </source>
</evidence>
<feature type="domain" description="General secretion pathway GspH" evidence="12">
    <location>
        <begin position="66"/>
        <end position="179"/>
    </location>
</feature>
<keyword evidence="3" id="KW-1003">Cell membrane</keyword>